<dbReference type="AlphaFoldDB" id="A0AAW2WJT2"/>
<keyword evidence="1" id="KW-0547">Nucleotide-binding</keyword>
<gene>
    <name evidence="4" type="ORF">Sradi_0034500</name>
</gene>
<reference evidence="4" key="1">
    <citation type="submission" date="2020-06" db="EMBL/GenBank/DDBJ databases">
        <authorList>
            <person name="Li T."/>
            <person name="Hu X."/>
            <person name="Zhang T."/>
            <person name="Song X."/>
            <person name="Zhang H."/>
            <person name="Dai N."/>
            <person name="Sheng W."/>
            <person name="Hou X."/>
            <person name="Wei L."/>
        </authorList>
    </citation>
    <scope>NUCLEOTIDE SEQUENCE</scope>
    <source>
        <strain evidence="4">G02</strain>
        <tissue evidence="4">Leaf</tissue>
    </source>
</reference>
<dbReference type="GO" id="GO:0005524">
    <property type="term" value="F:ATP binding"/>
    <property type="evidence" value="ECO:0007669"/>
    <property type="project" value="UniProtKB-KW"/>
</dbReference>
<evidence type="ECO:0000313" key="4">
    <source>
        <dbReference type="EMBL" id="KAL0440956.1"/>
    </source>
</evidence>
<organism evidence="4">
    <name type="scientific">Sesamum radiatum</name>
    <name type="common">Black benniseed</name>
    <dbReference type="NCBI Taxonomy" id="300843"/>
    <lineage>
        <taxon>Eukaryota</taxon>
        <taxon>Viridiplantae</taxon>
        <taxon>Streptophyta</taxon>
        <taxon>Embryophyta</taxon>
        <taxon>Tracheophyta</taxon>
        <taxon>Spermatophyta</taxon>
        <taxon>Magnoliopsida</taxon>
        <taxon>eudicotyledons</taxon>
        <taxon>Gunneridae</taxon>
        <taxon>Pentapetalae</taxon>
        <taxon>asterids</taxon>
        <taxon>lamiids</taxon>
        <taxon>Lamiales</taxon>
        <taxon>Pedaliaceae</taxon>
        <taxon>Sesamum</taxon>
    </lineage>
</organism>
<evidence type="ECO:0000256" key="2">
    <source>
        <dbReference type="ARBA" id="ARBA00022840"/>
    </source>
</evidence>
<dbReference type="InterPro" id="IPR051701">
    <property type="entry name" value="Mito_OM_Translocase_MSP1"/>
</dbReference>
<dbReference type="EMBL" id="JACGWJ010000001">
    <property type="protein sequence ID" value="KAL0440956.1"/>
    <property type="molecule type" value="Genomic_DNA"/>
</dbReference>
<dbReference type="PANTHER" id="PTHR45644">
    <property type="entry name" value="AAA ATPASE, PUTATIVE (AFU_ORTHOLOGUE AFUA_2G12920)-RELATED-RELATED"/>
    <property type="match status" value="1"/>
</dbReference>
<evidence type="ECO:0000256" key="1">
    <source>
        <dbReference type="ARBA" id="ARBA00022741"/>
    </source>
</evidence>
<accession>A0AAW2WJT2</accession>
<proteinExistence type="predicted"/>
<reference evidence="4" key="2">
    <citation type="journal article" date="2024" name="Plant">
        <title>Genomic evolution and insights into agronomic trait innovations of Sesamum species.</title>
        <authorList>
            <person name="Miao H."/>
            <person name="Wang L."/>
            <person name="Qu L."/>
            <person name="Liu H."/>
            <person name="Sun Y."/>
            <person name="Le M."/>
            <person name="Wang Q."/>
            <person name="Wei S."/>
            <person name="Zheng Y."/>
            <person name="Lin W."/>
            <person name="Duan Y."/>
            <person name="Cao H."/>
            <person name="Xiong S."/>
            <person name="Wang X."/>
            <person name="Wei L."/>
            <person name="Li C."/>
            <person name="Ma Q."/>
            <person name="Ju M."/>
            <person name="Zhao R."/>
            <person name="Li G."/>
            <person name="Mu C."/>
            <person name="Tian Q."/>
            <person name="Mei H."/>
            <person name="Zhang T."/>
            <person name="Gao T."/>
            <person name="Zhang H."/>
        </authorList>
    </citation>
    <scope>NUCLEOTIDE SEQUENCE</scope>
    <source>
        <strain evidence="4">G02</strain>
    </source>
</reference>
<comment type="caution">
    <text evidence="4">The sequence shown here is derived from an EMBL/GenBank/DDBJ whole genome shotgun (WGS) entry which is preliminary data.</text>
</comment>
<feature type="compositionally biased region" description="Basic and acidic residues" evidence="3">
    <location>
        <begin position="301"/>
        <end position="311"/>
    </location>
</feature>
<keyword evidence="2" id="KW-0067">ATP-binding</keyword>
<name>A0AAW2WJT2_SESRA</name>
<dbReference type="PANTHER" id="PTHR45644:SF56">
    <property type="entry name" value="AAA ATPASE, PUTATIVE (AFU_ORTHOLOGUE AFUA_2G12920)-RELATED"/>
    <property type="match status" value="1"/>
</dbReference>
<feature type="compositionally biased region" description="Acidic residues" evidence="3">
    <location>
        <begin position="264"/>
        <end position="295"/>
    </location>
</feature>
<feature type="region of interest" description="Disordered" evidence="3">
    <location>
        <begin position="263"/>
        <end position="311"/>
    </location>
</feature>
<dbReference type="GO" id="GO:0005741">
    <property type="term" value="C:mitochondrial outer membrane"/>
    <property type="evidence" value="ECO:0007669"/>
    <property type="project" value="TreeGrafter"/>
</dbReference>
<sequence length="336" mass="38969">MYARRIKYKNQRWNYVVRQGKYSCSSNCRDYSVGQRLSPAPRASSLIERYLSNSSVLLGLAPERRSTRLYWRSDISWRNCLLRFYSSEGDGRNASEDKRAPTKDVADCDKEKIHKENTTDSARHSDAHARLGEQDQMEWLKNEKLAIENKKKESPFLSRRERFRNEFLRRVVPWEKITVSWDSFPYYLHDHTKKLLVECAASHLKHKKFTTDYGGRLTSSSGRILLQSIPGTELYRERLVRALARDLQVPLMVLDGNILAPYDFNEDESESDEENAETSESEVEDENDASNEEDYTSGGEARTDGSDDEVDIHASAEALRKLIPYNIEEFEKVTFL</sequence>
<protein>
    <submittedName>
        <fullName evidence="4">Uncharacterized protein</fullName>
    </submittedName>
</protein>
<evidence type="ECO:0000256" key="3">
    <source>
        <dbReference type="SAM" id="MobiDB-lite"/>
    </source>
</evidence>